<accession>A0A1L8ED11</accession>
<feature type="transmembrane region" description="Helical" evidence="1">
    <location>
        <begin position="103"/>
        <end position="128"/>
    </location>
</feature>
<proteinExistence type="predicted"/>
<evidence type="ECO:0000313" key="3">
    <source>
        <dbReference type="EMBL" id="JAV16463.1"/>
    </source>
</evidence>
<keyword evidence="1" id="KW-0472">Membrane</keyword>
<name>A0A1L8ED11_HAEIR</name>
<dbReference type="InterPro" id="IPR054291">
    <property type="entry name" value="DUF7027"/>
</dbReference>
<sequence>MHLKALHIHGILSGSTTLITFLTAAVVLLHVVTTINNDEKMFLGIICACALLVVASGLMIFGIVKKSPFFLLPWLVLMTLASITSCVFFFGVFLLAAHCDIKAFLVFISVGAINAMILYPIFALFFVLREARAGRLQLLD</sequence>
<organism evidence="3">
    <name type="scientific">Haematobia irritans</name>
    <name type="common">Horn fly</name>
    <name type="synonym">Conops irritans</name>
    <dbReference type="NCBI Taxonomy" id="7368"/>
    <lineage>
        <taxon>Eukaryota</taxon>
        <taxon>Metazoa</taxon>
        <taxon>Ecdysozoa</taxon>
        <taxon>Arthropoda</taxon>
        <taxon>Hexapoda</taxon>
        <taxon>Insecta</taxon>
        <taxon>Pterygota</taxon>
        <taxon>Neoptera</taxon>
        <taxon>Endopterygota</taxon>
        <taxon>Diptera</taxon>
        <taxon>Brachycera</taxon>
        <taxon>Muscomorpha</taxon>
        <taxon>Muscoidea</taxon>
        <taxon>Muscidae</taxon>
        <taxon>Haematobia</taxon>
    </lineage>
</organism>
<dbReference type="AlphaFoldDB" id="A0A1L8ED11"/>
<evidence type="ECO:0000259" key="2">
    <source>
        <dbReference type="Pfam" id="PF22954"/>
    </source>
</evidence>
<reference evidence="3" key="1">
    <citation type="submission" date="2017-01" db="EMBL/GenBank/DDBJ databases">
        <title>An insight into the sialome and mialome of the horn fly, Haematobia irritans.</title>
        <authorList>
            <person name="Breijo M."/>
            <person name="Boiani M."/>
            <person name="Ures X."/>
            <person name="Rocha S."/>
            <person name="Sequeira M."/>
            <person name="Ribeiro J.M."/>
        </authorList>
    </citation>
    <scope>NUCLEOTIDE SEQUENCE</scope>
</reference>
<feature type="transmembrane region" description="Helical" evidence="1">
    <location>
        <begin position="12"/>
        <end position="35"/>
    </location>
</feature>
<dbReference type="Pfam" id="PF22954">
    <property type="entry name" value="DUF7027"/>
    <property type="match status" value="1"/>
</dbReference>
<feature type="transmembrane region" description="Helical" evidence="1">
    <location>
        <begin position="41"/>
        <end position="64"/>
    </location>
</feature>
<dbReference type="EMBL" id="GFDG01002336">
    <property type="protein sequence ID" value="JAV16463.1"/>
    <property type="molecule type" value="Transcribed_RNA"/>
</dbReference>
<protein>
    <recommendedName>
        <fullName evidence="2">DUF7027 domain-containing protein</fullName>
    </recommendedName>
</protein>
<evidence type="ECO:0000256" key="1">
    <source>
        <dbReference type="SAM" id="Phobius"/>
    </source>
</evidence>
<feature type="domain" description="DUF7027" evidence="2">
    <location>
        <begin position="11"/>
        <end position="98"/>
    </location>
</feature>
<feature type="transmembrane region" description="Helical" evidence="1">
    <location>
        <begin position="71"/>
        <end position="97"/>
    </location>
</feature>
<keyword evidence="1" id="KW-0812">Transmembrane</keyword>
<keyword evidence="1" id="KW-1133">Transmembrane helix</keyword>